<dbReference type="SUPFAM" id="SSF55781">
    <property type="entry name" value="GAF domain-like"/>
    <property type="match status" value="2"/>
</dbReference>
<accession>A0A1J4MBP3</accession>
<organism evidence="2 3">
    <name type="scientific">Cryptosporidium andersoni</name>
    <dbReference type="NCBI Taxonomy" id="117008"/>
    <lineage>
        <taxon>Eukaryota</taxon>
        <taxon>Sar</taxon>
        <taxon>Alveolata</taxon>
        <taxon>Apicomplexa</taxon>
        <taxon>Conoidasida</taxon>
        <taxon>Coccidia</taxon>
        <taxon>Eucoccidiorida</taxon>
        <taxon>Eimeriorina</taxon>
        <taxon>Cryptosporidiidae</taxon>
        <taxon>Cryptosporidium</taxon>
    </lineage>
</organism>
<dbReference type="Gene3D" id="3.30.450.40">
    <property type="match status" value="2"/>
</dbReference>
<dbReference type="AlphaFoldDB" id="A0A1J4MBP3"/>
<gene>
    <name evidence="2" type="ORF">cand_038820</name>
</gene>
<dbReference type="OrthoDB" id="74705at2759"/>
<dbReference type="GeneID" id="92368066"/>
<feature type="compositionally biased region" description="Polar residues" evidence="1">
    <location>
        <begin position="422"/>
        <end position="439"/>
    </location>
</feature>
<proteinExistence type="predicted"/>
<dbReference type="RefSeq" id="XP_067066831.1">
    <property type="nucleotide sequence ID" value="XM_067214103.1"/>
</dbReference>
<dbReference type="Proteomes" id="UP000186804">
    <property type="component" value="Unassembled WGS sequence"/>
</dbReference>
<sequence>MESKTAMCKLKSDKLISIINACEIINSSLDLNITIQNITKSCEKLLNCRKCNIYIYDHKNDVFYFSYDTRNCIKSSTGMLHKILTTKISEQIETTQNIIHDGIFNLRVMKSILYVPILENNNYYDGTLFGIIEAIDKQFIDCDVVLDNKTNISSDLILFDEDDEIILQYISRISLSCIKNCEIYKEILSTKERADNLLTLMQSLRQDLGLQSNLFTLCIHAQEIIESEHCIALIGIPDRQQIISLVSDTGSDIVYNYDNDDIIYQIIESKHPLIIQLTNIENESSSIPCYENIFVDLLTYHQSTTQCKIGIERVSKCQDEDILRLLQRINDNKPIYNALIFPIYAEKDNWSYLPVPSPRVSSISSSSPALSSFEISHDIDDQLTNSNNILVPNPVNGFLSSHISNTNIFLPPSPIKSDRNYRNTLGTSPRSASLSPCTQPTLNSNPQAIALIVLINRIGTFKEKIRFTENDIRLLEPFGRLVAPSIGAIFQTSLFSYLQTLCTIDKNNSLNKYLEKMPQDPPPTFIHCYNNWKNRPADIIFEE</sequence>
<comment type="caution">
    <text evidence="2">The sequence shown here is derived from an EMBL/GenBank/DDBJ whole genome shotgun (WGS) entry which is preliminary data.</text>
</comment>
<evidence type="ECO:0000256" key="1">
    <source>
        <dbReference type="SAM" id="MobiDB-lite"/>
    </source>
</evidence>
<name>A0A1J4MBP3_9CRYT</name>
<evidence type="ECO:0008006" key="4">
    <source>
        <dbReference type="Google" id="ProtNLM"/>
    </source>
</evidence>
<protein>
    <recommendedName>
        <fullName evidence="4">GAF domain-containing protein</fullName>
    </recommendedName>
</protein>
<evidence type="ECO:0000313" key="3">
    <source>
        <dbReference type="Proteomes" id="UP000186804"/>
    </source>
</evidence>
<dbReference type="VEuPathDB" id="CryptoDB:cand_038820"/>
<feature type="region of interest" description="Disordered" evidence="1">
    <location>
        <begin position="419"/>
        <end position="439"/>
    </location>
</feature>
<keyword evidence="3" id="KW-1185">Reference proteome</keyword>
<evidence type="ECO:0000313" key="2">
    <source>
        <dbReference type="EMBL" id="OII71641.1"/>
    </source>
</evidence>
<dbReference type="EMBL" id="LRBS01000121">
    <property type="protein sequence ID" value="OII71641.1"/>
    <property type="molecule type" value="Genomic_DNA"/>
</dbReference>
<reference evidence="2 3" key="1">
    <citation type="submission" date="2016-10" db="EMBL/GenBank/DDBJ databases">
        <title>Reductive evolution of mitochondrial metabolism and differential evolution of invasion-related proteins in Cryptosporidium.</title>
        <authorList>
            <person name="Liu S."/>
            <person name="Roellig D.M."/>
            <person name="Guo Y."/>
            <person name="Li N."/>
            <person name="Frace M.A."/>
            <person name="Tang K."/>
            <person name="Zhang L."/>
            <person name="Feng Y."/>
            <person name="Xiao L."/>
        </authorList>
    </citation>
    <scope>NUCLEOTIDE SEQUENCE [LARGE SCALE GENOMIC DNA]</scope>
    <source>
        <strain evidence="2">30847</strain>
    </source>
</reference>
<dbReference type="InterPro" id="IPR029016">
    <property type="entry name" value="GAF-like_dom_sf"/>
</dbReference>